<feature type="compositionally biased region" description="Low complexity" evidence="1">
    <location>
        <begin position="380"/>
        <end position="389"/>
    </location>
</feature>
<feature type="region of interest" description="Disordered" evidence="1">
    <location>
        <begin position="1"/>
        <end position="124"/>
    </location>
</feature>
<evidence type="ECO:0000256" key="1">
    <source>
        <dbReference type="SAM" id="MobiDB-lite"/>
    </source>
</evidence>
<sequence>MASCRAPSYSSDSSDSSDLPDRRHEARGRTRRRPGAGRFGKTKAGRISKPLPKTKTVKIAEGPKGKDTKGKGRVIKGRTREDSPHPGHFTGSSPGSSSGSFSGSSSGSPSGSSSGSFSGFGDPPVESRVDHLELQLRLQQVELTEHKRLLAEVDQKILDSACRCPDEDNGCKCNQDNAGGVDRAEIDEIKRRLNQTHVLAEDVADAIWDLHDDTMEALEDMHGRLDHTQSLAEEPANAVRDLRENGTSEVETLHRRIDDHEDDEAGQFQDMIQRIDELEGRLRVLETGPPSTPSGLPTPAPGERRPAIDFGLGGGLRPGHGPENPIRSPIASDSRGPSVPSSGGPPPIASDFGWCGVGRLGRLGRGDGPPRIVSRPRRPSVPSSGTPRPIASGSHGPFVPEVWPSICGGLRPPPSASGSHGPSVPEAGPNMPGGPVVPDAGPTRPTCPCEPCDCVQETLPEPPSNDKPPSIKSSSGKANSSDGSTSGESSSSSEEDDTSDMDYLDHSDSGMSGA</sequence>
<proteinExistence type="predicted"/>
<feature type="compositionally biased region" description="Basic and acidic residues" evidence="1">
    <location>
        <begin position="19"/>
        <end position="28"/>
    </location>
</feature>
<accession>W3WZL4</accession>
<organism evidence="2 3">
    <name type="scientific">Pestalotiopsis fici (strain W106-1 / CGMCC3.15140)</name>
    <dbReference type="NCBI Taxonomy" id="1229662"/>
    <lineage>
        <taxon>Eukaryota</taxon>
        <taxon>Fungi</taxon>
        <taxon>Dikarya</taxon>
        <taxon>Ascomycota</taxon>
        <taxon>Pezizomycotina</taxon>
        <taxon>Sordariomycetes</taxon>
        <taxon>Xylariomycetidae</taxon>
        <taxon>Amphisphaeriales</taxon>
        <taxon>Sporocadaceae</taxon>
        <taxon>Pestalotiopsis</taxon>
    </lineage>
</organism>
<dbReference type="GeneID" id="19274184"/>
<dbReference type="KEGG" id="pfy:PFICI_09171"/>
<protein>
    <submittedName>
        <fullName evidence="2">Uncharacterized protein</fullName>
    </submittedName>
</protein>
<feature type="compositionally biased region" description="Low complexity" evidence="1">
    <location>
        <begin position="86"/>
        <end position="121"/>
    </location>
</feature>
<feature type="region of interest" description="Disordered" evidence="1">
    <location>
        <begin position="285"/>
        <end position="514"/>
    </location>
</feature>
<feature type="compositionally biased region" description="Acidic residues" evidence="1">
    <location>
        <begin position="493"/>
        <end position="502"/>
    </location>
</feature>
<feature type="compositionally biased region" description="Low complexity" evidence="1">
    <location>
        <begin position="332"/>
        <end position="342"/>
    </location>
</feature>
<feature type="compositionally biased region" description="Low complexity" evidence="1">
    <location>
        <begin position="470"/>
        <end position="492"/>
    </location>
</feature>
<dbReference type="EMBL" id="KI912114">
    <property type="protein sequence ID" value="ETS79318.1"/>
    <property type="molecule type" value="Genomic_DNA"/>
</dbReference>
<feature type="compositionally biased region" description="Basic residues" evidence="1">
    <location>
        <begin position="29"/>
        <end position="46"/>
    </location>
</feature>
<evidence type="ECO:0000313" key="2">
    <source>
        <dbReference type="EMBL" id="ETS79318.1"/>
    </source>
</evidence>
<name>W3WZL4_PESFW</name>
<feature type="compositionally biased region" description="Pro residues" evidence="1">
    <location>
        <begin position="290"/>
        <end position="300"/>
    </location>
</feature>
<dbReference type="Proteomes" id="UP000030651">
    <property type="component" value="Unassembled WGS sequence"/>
</dbReference>
<reference evidence="3" key="1">
    <citation type="journal article" date="2015" name="BMC Genomics">
        <title>Genomic and transcriptomic analysis of the endophytic fungus Pestalotiopsis fici reveals its lifestyle and high potential for synthesis of natural products.</title>
        <authorList>
            <person name="Wang X."/>
            <person name="Zhang X."/>
            <person name="Liu L."/>
            <person name="Xiang M."/>
            <person name="Wang W."/>
            <person name="Sun X."/>
            <person name="Che Y."/>
            <person name="Guo L."/>
            <person name="Liu G."/>
            <person name="Guo L."/>
            <person name="Wang C."/>
            <person name="Yin W.B."/>
            <person name="Stadler M."/>
            <person name="Zhang X."/>
            <person name="Liu X."/>
        </authorList>
    </citation>
    <scope>NUCLEOTIDE SEQUENCE [LARGE SCALE GENOMIC DNA]</scope>
    <source>
        <strain evidence="3">W106-1 / CGMCC3.15140</strain>
    </source>
</reference>
<evidence type="ECO:0000313" key="3">
    <source>
        <dbReference type="Proteomes" id="UP000030651"/>
    </source>
</evidence>
<feature type="compositionally biased region" description="Low complexity" evidence="1">
    <location>
        <begin position="8"/>
        <end position="17"/>
    </location>
</feature>
<feature type="compositionally biased region" description="Basic and acidic residues" evidence="1">
    <location>
        <begin position="61"/>
        <end position="70"/>
    </location>
</feature>
<feature type="compositionally biased region" description="Gly residues" evidence="1">
    <location>
        <begin position="355"/>
        <end position="367"/>
    </location>
</feature>
<keyword evidence="3" id="KW-1185">Reference proteome</keyword>
<dbReference type="InParanoid" id="W3WZL4"/>
<gene>
    <name evidence="2" type="ORF">PFICI_09171</name>
</gene>
<dbReference type="HOGENOM" id="CLU_530076_0_0_1"/>
<dbReference type="RefSeq" id="XP_007835943.1">
    <property type="nucleotide sequence ID" value="XM_007837752.1"/>
</dbReference>
<dbReference type="AlphaFoldDB" id="W3WZL4"/>
<feature type="compositionally biased region" description="Low complexity" evidence="1">
    <location>
        <begin position="416"/>
        <end position="425"/>
    </location>
</feature>